<dbReference type="InterPro" id="IPR020843">
    <property type="entry name" value="ER"/>
</dbReference>
<gene>
    <name evidence="8" type="primary">bdhA2</name>
    <name evidence="8" type="ORF">PFLCHA0_c33950</name>
</gene>
<evidence type="ECO:0000313" key="8">
    <source>
        <dbReference type="EMBL" id="AGL85165.1"/>
    </source>
</evidence>
<evidence type="ECO:0000313" key="9">
    <source>
        <dbReference type="Proteomes" id="UP000013940"/>
    </source>
</evidence>
<evidence type="ECO:0000256" key="3">
    <source>
        <dbReference type="ARBA" id="ARBA00022723"/>
    </source>
</evidence>
<evidence type="ECO:0000259" key="7">
    <source>
        <dbReference type="SMART" id="SM00829"/>
    </source>
</evidence>
<evidence type="ECO:0000256" key="6">
    <source>
        <dbReference type="RuleBase" id="RU361277"/>
    </source>
</evidence>
<name>A0A2C9ENE5_PSEPH</name>
<dbReference type="Gene3D" id="3.90.180.10">
    <property type="entry name" value="Medium-chain alcohol dehydrogenases, catalytic domain"/>
    <property type="match status" value="1"/>
</dbReference>
<dbReference type="InterPro" id="IPR013149">
    <property type="entry name" value="ADH-like_C"/>
</dbReference>
<keyword evidence="5 8" id="KW-0560">Oxidoreductase</keyword>
<dbReference type="InterPro" id="IPR002328">
    <property type="entry name" value="ADH_Zn_CS"/>
</dbReference>
<reference evidence="9" key="1">
    <citation type="journal article" date="2014" name="Genome Announc.">
        <title>Full-genome sequence of the plant growth-promoting bacterium Pseudomonas protegens CHA0.</title>
        <authorList>
            <person name="Jousset A."/>
            <person name="Schuldes J."/>
            <person name="Keel C."/>
            <person name="Maurhofer M."/>
            <person name="Daniel R."/>
            <person name="Scheu S."/>
            <person name="Thuermer A."/>
        </authorList>
    </citation>
    <scope>NUCLEOTIDE SEQUENCE [LARGE SCALE GENOMIC DNA]</scope>
    <source>
        <strain evidence="9">DSM 19095 / LMG 27888 / CFBP 6595 / CHA0</strain>
    </source>
</reference>
<dbReference type="Gene3D" id="3.40.50.720">
    <property type="entry name" value="NAD(P)-binding Rossmann-like Domain"/>
    <property type="match status" value="1"/>
</dbReference>
<sequence>MIKALQWHAARDLRLTQLEPRQPGPGEVLLQVAYCGICGSDLHEYVDGPHSIPQQVAHPLSGCRAPLTLGHEFCGQVVALGQGVDARLLGQRVAVEPEYRCGECSYCQMGQYNLCESMGFIGLMGDGGFAEQAVVPAYMLHLLPDSVSFKQAAVLEPAAVAYHALNQSSLMAGDSCAVFGLGPIGLLLVLLARLRGVERIYAVDLDPERRRLALEFGASEALDGADPQLQARLRQLSAGGIDSAFEAAGSQQTLSHALHCLRKGGEAVLVGLMGDVQFDAFHLVNNELRLLGSVGYRHVYPELIQLLASGRLDLSRAVTRCLALEQAVEQGFQALLQDKSQIKVLVNPTPALADA</sequence>
<feature type="domain" description="Enoyl reductase (ER)" evidence="7">
    <location>
        <begin position="8"/>
        <end position="346"/>
    </location>
</feature>
<evidence type="ECO:0000256" key="5">
    <source>
        <dbReference type="ARBA" id="ARBA00023002"/>
    </source>
</evidence>
<evidence type="ECO:0000256" key="2">
    <source>
        <dbReference type="ARBA" id="ARBA00008072"/>
    </source>
</evidence>
<evidence type="ECO:0000256" key="4">
    <source>
        <dbReference type="ARBA" id="ARBA00022833"/>
    </source>
</evidence>
<dbReference type="SUPFAM" id="SSF50129">
    <property type="entry name" value="GroES-like"/>
    <property type="match status" value="1"/>
</dbReference>
<dbReference type="HOGENOM" id="CLU_026673_11_0_6"/>
<dbReference type="AlphaFoldDB" id="A0A2C9ENE5"/>
<dbReference type="SUPFAM" id="SSF51735">
    <property type="entry name" value="NAD(P)-binding Rossmann-fold domains"/>
    <property type="match status" value="1"/>
</dbReference>
<keyword evidence="3 6" id="KW-0479">Metal-binding</keyword>
<comment type="cofactor">
    <cofactor evidence="1 6">
        <name>Zn(2+)</name>
        <dbReference type="ChEBI" id="CHEBI:29105"/>
    </cofactor>
</comment>
<protein>
    <submittedName>
        <fullName evidence="8">(R,R)-butanediol dehydrogenase BdhA</fullName>
        <ecNumber evidence="8">1.1.1.4</ecNumber>
    </submittedName>
</protein>
<dbReference type="InterPro" id="IPR036291">
    <property type="entry name" value="NAD(P)-bd_dom_sf"/>
</dbReference>
<dbReference type="PANTHER" id="PTHR43161">
    <property type="entry name" value="SORBITOL DEHYDROGENASE"/>
    <property type="match status" value="1"/>
</dbReference>
<keyword evidence="4 6" id="KW-0862">Zinc</keyword>
<evidence type="ECO:0000256" key="1">
    <source>
        <dbReference type="ARBA" id="ARBA00001947"/>
    </source>
</evidence>
<dbReference type="EC" id="1.1.1.4" evidence="8"/>
<accession>A0A2C9ENE5</accession>
<dbReference type="PANTHER" id="PTHR43161:SF26">
    <property type="entry name" value="GALACTITOL 1-PHOSPHATE 5-DEHYDROGENASE"/>
    <property type="match status" value="1"/>
</dbReference>
<dbReference type="Pfam" id="PF00107">
    <property type="entry name" value="ADH_zinc_N"/>
    <property type="match status" value="1"/>
</dbReference>
<dbReference type="Proteomes" id="UP000013940">
    <property type="component" value="Chromosome"/>
</dbReference>
<dbReference type="GO" id="GO:0000721">
    <property type="term" value="F:(R,R)-butanediol dehydrogenase activity"/>
    <property type="evidence" value="ECO:0007669"/>
    <property type="project" value="UniProtKB-EC"/>
</dbReference>
<dbReference type="eggNOG" id="COG1063">
    <property type="taxonomic scope" value="Bacteria"/>
</dbReference>
<proteinExistence type="inferred from homology"/>
<comment type="similarity">
    <text evidence="2 6">Belongs to the zinc-containing alcohol dehydrogenase family.</text>
</comment>
<dbReference type="InterPro" id="IPR013154">
    <property type="entry name" value="ADH-like_N"/>
</dbReference>
<dbReference type="PROSITE" id="PS00059">
    <property type="entry name" value="ADH_ZINC"/>
    <property type="match status" value="1"/>
</dbReference>
<dbReference type="Pfam" id="PF08240">
    <property type="entry name" value="ADH_N"/>
    <property type="match status" value="1"/>
</dbReference>
<dbReference type="KEGG" id="pprc:PFLCHA0_c33950"/>
<dbReference type="GO" id="GO:0008270">
    <property type="term" value="F:zinc ion binding"/>
    <property type="evidence" value="ECO:0007669"/>
    <property type="project" value="InterPro"/>
</dbReference>
<dbReference type="InterPro" id="IPR011032">
    <property type="entry name" value="GroES-like_sf"/>
</dbReference>
<dbReference type="CDD" id="cd08233">
    <property type="entry name" value="butanediol_DH_like"/>
    <property type="match status" value="1"/>
</dbReference>
<organism evidence="8 9">
    <name type="scientific">Pseudomonas protegens (strain DSM 19095 / LMG 27888 / CFBP 6595 / CHA0)</name>
    <dbReference type="NCBI Taxonomy" id="1124983"/>
    <lineage>
        <taxon>Bacteria</taxon>
        <taxon>Pseudomonadati</taxon>
        <taxon>Pseudomonadota</taxon>
        <taxon>Gammaproteobacteria</taxon>
        <taxon>Pseudomonadales</taxon>
        <taxon>Pseudomonadaceae</taxon>
        <taxon>Pseudomonas</taxon>
    </lineage>
</organism>
<dbReference type="SMART" id="SM00829">
    <property type="entry name" value="PKS_ER"/>
    <property type="match status" value="1"/>
</dbReference>
<dbReference type="EMBL" id="CP003190">
    <property type="protein sequence ID" value="AGL85165.1"/>
    <property type="molecule type" value="Genomic_DNA"/>
</dbReference>